<evidence type="ECO:0000256" key="1">
    <source>
        <dbReference type="ARBA" id="ARBA00004814"/>
    </source>
</evidence>
<dbReference type="InterPro" id="IPR036188">
    <property type="entry name" value="FAD/NAD-bd_sf"/>
</dbReference>
<sequence>MTRSSVEVVVVGGGAAGIGAARKLHEAGIDVLIVEARDRLGGRAYTVQNQAGGPFDLGCGWLHSGDVNPWTAIAEAQGRAIDRSPPPWTRRTLEPGFSRAEQDEFERARDAYGDRIEALARTGVDSPASAELEPGNRWNGLLDAVSTWYSGAELEKVSVVDLANYEDTGVNWRVVGGYGAAIAAHGAGLKTALGAAVTRIDHSGPKIRIETSSGVIEADQAIVTLPSALIAEGALAFSPALPGKVEAAAGLPLGLADKLYIALDRAEEFEIDGRILGRTDRTATAGYHMRPGGEPVIEGYFGGTLAEALEAGGEAAFFDFASRELSGVFGADFAKRLRPLAHHAWRGDPFARGSYSYAKPGCAGARAVLAAPVDDRLFFAGEACSKSDFSTAHGALRTGLAAAEAVIAVRRSGKTQSPK</sequence>
<evidence type="ECO:0000256" key="6">
    <source>
        <dbReference type="ARBA" id="ARBA00047321"/>
    </source>
</evidence>
<comment type="pathway">
    <text evidence="1">Plant hormone metabolism; auxin biosynthesis.</text>
</comment>
<keyword evidence="5" id="KW-0073">Auxin biosynthesis</keyword>
<dbReference type="GO" id="GO:0009851">
    <property type="term" value="P:auxin biosynthetic process"/>
    <property type="evidence" value="ECO:0007669"/>
    <property type="project" value="UniProtKB-KW"/>
</dbReference>
<dbReference type="InterPro" id="IPR050281">
    <property type="entry name" value="Flavin_monoamine_oxidase"/>
</dbReference>
<dbReference type="SUPFAM" id="SSF51905">
    <property type="entry name" value="FAD/NAD(P)-binding domain"/>
    <property type="match status" value="1"/>
</dbReference>
<comment type="similarity">
    <text evidence="2">Belongs to the tryptophan 2-monooxygenase family.</text>
</comment>
<dbReference type="PRINTS" id="PR00420">
    <property type="entry name" value="RNGMNOXGNASE"/>
</dbReference>
<reference evidence="8 9" key="1">
    <citation type="submission" date="2019-02" db="EMBL/GenBank/DDBJ databases">
        <title>Hansschlegelia quercus sp. nov., a novel methylotrophic bacterium from buds of oak (Quercus robur L.).</title>
        <authorList>
            <person name="Agafonova N.V."/>
            <person name="Kaparullina E.N."/>
            <person name="Grouzdev D.S."/>
            <person name="Doronina N.V."/>
        </authorList>
    </citation>
    <scope>NUCLEOTIDE SEQUENCE [LARGE SCALE GENOMIC DNA]</scope>
    <source>
        <strain evidence="8 9">Dub</strain>
    </source>
</reference>
<dbReference type="GO" id="GO:0050361">
    <property type="term" value="F:tryptophan 2-monooxygenase activity"/>
    <property type="evidence" value="ECO:0007669"/>
    <property type="project" value="UniProtKB-EC"/>
</dbReference>
<dbReference type="Pfam" id="PF13450">
    <property type="entry name" value="NAD_binding_8"/>
    <property type="match status" value="1"/>
</dbReference>
<evidence type="ECO:0000256" key="4">
    <source>
        <dbReference type="ARBA" id="ARBA00017871"/>
    </source>
</evidence>
<evidence type="ECO:0000256" key="3">
    <source>
        <dbReference type="ARBA" id="ARBA00012535"/>
    </source>
</evidence>
<proteinExistence type="inferred from homology"/>
<evidence type="ECO:0000313" key="9">
    <source>
        <dbReference type="Proteomes" id="UP000291613"/>
    </source>
</evidence>
<keyword evidence="9" id="KW-1185">Reference proteome</keyword>
<evidence type="ECO:0000313" key="8">
    <source>
        <dbReference type="EMBL" id="TBN52601.1"/>
    </source>
</evidence>
<dbReference type="Proteomes" id="UP000291613">
    <property type="component" value="Unassembled WGS sequence"/>
</dbReference>
<dbReference type="AlphaFoldDB" id="A0A4Q9GGW2"/>
<dbReference type="PANTHER" id="PTHR10742:SF410">
    <property type="entry name" value="LYSINE-SPECIFIC HISTONE DEMETHYLASE 2"/>
    <property type="match status" value="1"/>
</dbReference>
<dbReference type="Gene3D" id="3.90.660.10">
    <property type="match status" value="1"/>
</dbReference>
<organism evidence="8 9">
    <name type="scientific">Hansschlegelia quercus</name>
    <dbReference type="NCBI Taxonomy" id="2528245"/>
    <lineage>
        <taxon>Bacteria</taxon>
        <taxon>Pseudomonadati</taxon>
        <taxon>Pseudomonadota</taxon>
        <taxon>Alphaproteobacteria</taxon>
        <taxon>Hyphomicrobiales</taxon>
        <taxon>Methylopilaceae</taxon>
        <taxon>Hansschlegelia</taxon>
    </lineage>
</organism>
<dbReference type="EMBL" id="SIUB01000005">
    <property type="protein sequence ID" value="TBN52601.1"/>
    <property type="molecule type" value="Genomic_DNA"/>
</dbReference>
<evidence type="ECO:0000256" key="2">
    <source>
        <dbReference type="ARBA" id="ARBA00005833"/>
    </source>
</evidence>
<gene>
    <name evidence="8" type="ORF">EYR15_12315</name>
</gene>
<dbReference type="PANTHER" id="PTHR10742">
    <property type="entry name" value="FLAVIN MONOAMINE OXIDASE"/>
    <property type="match status" value="1"/>
</dbReference>
<accession>A0A4Q9GGW2</accession>
<feature type="domain" description="Amine oxidase" evidence="7">
    <location>
        <begin position="144"/>
        <end position="407"/>
    </location>
</feature>
<name>A0A4Q9GGW2_9HYPH</name>
<dbReference type="SUPFAM" id="SSF54373">
    <property type="entry name" value="FAD-linked reductases, C-terminal domain"/>
    <property type="match status" value="1"/>
</dbReference>
<dbReference type="RefSeq" id="WP_131003833.1">
    <property type="nucleotide sequence ID" value="NZ_JBHSZR010000013.1"/>
</dbReference>
<evidence type="ECO:0000256" key="5">
    <source>
        <dbReference type="ARBA" id="ARBA00023070"/>
    </source>
</evidence>
<dbReference type="Pfam" id="PF01593">
    <property type="entry name" value="Amino_oxidase"/>
    <property type="match status" value="1"/>
</dbReference>
<dbReference type="EC" id="1.13.12.3" evidence="3"/>
<comment type="catalytic activity">
    <reaction evidence="6">
        <text>L-tryptophan + O2 = indole-3-acetamide + CO2 + H2O</text>
        <dbReference type="Rhea" id="RHEA:16165"/>
        <dbReference type="ChEBI" id="CHEBI:15377"/>
        <dbReference type="ChEBI" id="CHEBI:15379"/>
        <dbReference type="ChEBI" id="CHEBI:16031"/>
        <dbReference type="ChEBI" id="CHEBI:16526"/>
        <dbReference type="ChEBI" id="CHEBI:57912"/>
        <dbReference type="EC" id="1.13.12.3"/>
    </reaction>
</comment>
<dbReference type="InterPro" id="IPR002937">
    <property type="entry name" value="Amino_oxidase"/>
</dbReference>
<dbReference type="OrthoDB" id="337830at2"/>
<comment type="caution">
    <text evidence="8">The sequence shown here is derived from an EMBL/GenBank/DDBJ whole genome shotgun (WGS) entry which is preliminary data.</text>
</comment>
<dbReference type="Gene3D" id="3.50.50.60">
    <property type="entry name" value="FAD/NAD(P)-binding domain"/>
    <property type="match status" value="1"/>
</dbReference>
<evidence type="ECO:0000259" key="7">
    <source>
        <dbReference type="Pfam" id="PF01593"/>
    </source>
</evidence>
<protein>
    <recommendedName>
        <fullName evidence="4">Tryptophan 2-monooxygenase</fullName>
        <ecNumber evidence="3">1.13.12.3</ecNumber>
    </recommendedName>
</protein>